<feature type="domain" description="Aspartate/glutamate/uridylate kinase" evidence="9">
    <location>
        <begin position="1"/>
        <end position="231"/>
    </location>
</feature>
<dbReference type="GO" id="GO:0005524">
    <property type="term" value="F:ATP binding"/>
    <property type="evidence" value="ECO:0007669"/>
    <property type="project" value="UniProtKB-KW"/>
</dbReference>
<keyword evidence="7 8" id="KW-0067">ATP-binding</keyword>
<keyword evidence="1 8" id="KW-0963">Cytoplasm</keyword>
<feature type="binding site" evidence="8">
    <location>
        <position position="6"/>
    </location>
    <ligand>
        <name>ATP</name>
        <dbReference type="ChEBI" id="CHEBI:30616"/>
    </ligand>
</feature>
<dbReference type="GO" id="GO:0004349">
    <property type="term" value="F:glutamate 5-kinase activity"/>
    <property type="evidence" value="ECO:0007669"/>
    <property type="project" value="UniProtKB-UniRule"/>
</dbReference>
<evidence type="ECO:0000256" key="2">
    <source>
        <dbReference type="ARBA" id="ARBA00022605"/>
    </source>
</evidence>
<dbReference type="InterPro" id="IPR001057">
    <property type="entry name" value="Glu/AcGlu_kinase"/>
</dbReference>
<dbReference type="PRINTS" id="PR00474">
    <property type="entry name" value="GLU5KINASE"/>
</dbReference>
<dbReference type="FunFam" id="3.40.1160.10:FF:000018">
    <property type="entry name" value="Glutamate 5-kinase"/>
    <property type="match status" value="1"/>
</dbReference>
<keyword evidence="6 8" id="KW-0418">Kinase</keyword>
<comment type="pathway">
    <text evidence="8">Amino-acid biosynthesis; L-proline biosynthesis; L-glutamate 5-semialdehyde from L-glutamate: step 1/2.</text>
</comment>
<feature type="binding site" evidence="8">
    <location>
        <position position="133"/>
    </location>
    <ligand>
        <name>substrate</name>
    </ligand>
</feature>
<proteinExistence type="inferred from homology"/>
<evidence type="ECO:0000256" key="6">
    <source>
        <dbReference type="ARBA" id="ARBA00022777"/>
    </source>
</evidence>
<keyword evidence="4 8" id="KW-0808">Transferase</keyword>
<dbReference type="InterPro" id="IPR019797">
    <property type="entry name" value="Glutamate_5-kinase_CS"/>
</dbReference>
<evidence type="ECO:0000256" key="3">
    <source>
        <dbReference type="ARBA" id="ARBA00022650"/>
    </source>
</evidence>
<dbReference type="AlphaFoldDB" id="A0A9D1E6J4"/>
<comment type="similarity">
    <text evidence="8">Belongs to the glutamate 5-kinase family.</text>
</comment>
<protein>
    <recommendedName>
        <fullName evidence="8">Glutamate 5-kinase</fullName>
        <ecNumber evidence="8">2.7.2.11</ecNumber>
    </recommendedName>
    <alternativeName>
        <fullName evidence="8">Gamma-glutamyl kinase</fullName>
        <shortName evidence="8">GK</shortName>
    </alternativeName>
</protein>
<name>A0A9D1E6J4_9FIRM</name>
<feature type="binding site" evidence="8">
    <location>
        <position position="145"/>
    </location>
    <ligand>
        <name>substrate</name>
    </ligand>
</feature>
<dbReference type="HAMAP" id="MF_00456">
    <property type="entry name" value="ProB"/>
    <property type="match status" value="1"/>
</dbReference>
<dbReference type="Proteomes" id="UP000823913">
    <property type="component" value="Unassembled WGS sequence"/>
</dbReference>
<comment type="subcellular location">
    <subcellularLocation>
        <location evidence="8">Cytoplasm</location>
    </subcellularLocation>
</comment>
<reference evidence="10" key="1">
    <citation type="submission" date="2020-10" db="EMBL/GenBank/DDBJ databases">
        <authorList>
            <person name="Gilroy R."/>
        </authorList>
    </citation>
    <scope>NUCLEOTIDE SEQUENCE</scope>
    <source>
        <strain evidence="10">ChiW16-3235</strain>
    </source>
</reference>
<dbReference type="Pfam" id="PF00696">
    <property type="entry name" value="AA_kinase"/>
    <property type="match status" value="1"/>
</dbReference>
<accession>A0A9D1E6J4</accession>
<gene>
    <name evidence="8 10" type="primary">proB</name>
    <name evidence="10" type="ORF">IAB94_04960</name>
</gene>
<dbReference type="PANTHER" id="PTHR43654">
    <property type="entry name" value="GLUTAMATE 5-KINASE"/>
    <property type="match status" value="1"/>
</dbReference>
<dbReference type="InterPro" id="IPR036393">
    <property type="entry name" value="AceGlu_kinase-like_sf"/>
</dbReference>
<sequence>MRLVIKVGTSTLAHSTGKLNIRRVEELCKVISDLKNAGHEIALVSSGAIGMGVGKLNLSSRPQDMPTKQAAAAVGQCELMYVYDKLFSGYNHTVAQILITGEDIENSSRRSHFVNTMERLIELGALPVINENDTVATDEISVGDNDTLAAIVATNIGAELLVLLSDIDGLYSADPKKDCSAILLNVVEKIDDNIRALAGGAGSSLGTGGMATKISAAKICMDSGVDMVIANGSGPQILYEIMQGRGRFTLFKGKKQ</sequence>
<keyword evidence="3 8" id="KW-0641">Proline biosynthesis</keyword>
<dbReference type="EC" id="2.7.2.11" evidence="8"/>
<evidence type="ECO:0000256" key="1">
    <source>
        <dbReference type="ARBA" id="ARBA00022490"/>
    </source>
</evidence>
<evidence type="ECO:0000256" key="8">
    <source>
        <dbReference type="HAMAP-Rule" id="MF_00456"/>
    </source>
</evidence>
<feature type="binding site" evidence="8">
    <location>
        <begin position="207"/>
        <end position="213"/>
    </location>
    <ligand>
        <name>ATP</name>
        <dbReference type="ChEBI" id="CHEBI:30616"/>
    </ligand>
</feature>
<evidence type="ECO:0000313" key="10">
    <source>
        <dbReference type="EMBL" id="HIR67375.1"/>
    </source>
</evidence>
<dbReference type="EMBL" id="DVHK01000103">
    <property type="protein sequence ID" value="HIR67375.1"/>
    <property type="molecule type" value="Genomic_DNA"/>
</dbReference>
<dbReference type="PROSITE" id="PS00902">
    <property type="entry name" value="GLUTAMATE_5_KINASE"/>
    <property type="match status" value="1"/>
</dbReference>
<dbReference type="NCBIfam" id="TIGR01027">
    <property type="entry name" value="proB"/>
    <property type="match status" value="1"/>
</dbReference>
<organism evidence="10 11">
    <name type="scientific">Candidatus Coproplasma avicola</name>
    <dbReference type="NCBI Taxonomy" id="2840744"/>
    <lineage>
        <taxon>Bacteria</taxon>
        <taxon>Bacillati</taxon>
        <taxon>Bacillota</taxon>
        <taxon>Clostridia</taxon>
        <taxon>Eubacteriales</taxon>
        <taxon>Candidatus Coproplasma</taxon>
    </lineage>
</organism>
<comment type="catalytic activity">
    <reaction evidence="8">
        <text>L-glutamate + ATP = L-glutamyl 5-phosphate + ADP</text>
        <dbReference type="Rhea" id="RHEA:14877"/>
        <dbReference type="ChEBI" id="CHEBI:29985"/>
        <dbReference type="ChEBI" id="CHEBI:30616"/>
        <dbReference type="ChEBI" id="CHEBI:58274"/>
        <dbReference type="ChEBI" id="CHEBI:456216"/>
        <dbReference type="EC" id="2.7.2.11"/>
    </reaction>
</comment>
<dbReference type="Gene3D" id="3.40.1160.10">
    <property type="entry name" value="Acetylglutamate kinase-like"/>
    <property type="match status" value="1"/>
</dbReference>
<dbReference type="InterPro" id="IPR001048">
    <property type="entry name" value="Asp/Glu/Uridylate_kinase"/>
</dbReference>
<evidence type="ECO:0000256" key="5">
    <source>
        <dbReference type="ARBA" id="ARBA00022741"/>
    </source>
</evidence>
<dbReference type="GO" id="GO:0055129">
    <property type="term" value="P:L-proline biosynthetic process"/>
    <property type="evidence" value="ECO:0007669"/>
    <property type="project" value="UniProtKB-UniRule"/>
</dbReference>
<dbReference type="InterPro" id="IPR041739">
    <property type="entry name" value="G5K_ProB"/>
</dbReference>
<dbReference type="CDD" id="cd04242">
    <property type="entry name" value="AAK_G5K_ProB"/>
    <property type="match status" value="1"/>
</dbReference>
<comment type="caution">
    <text evidence="10">The sequence shown here is derived from an EMBL/GenBank/DDBJ whole genome shotgun (WGS) entry which is preliminary data.</text>
</comment>
<dbReference type="SUPFAM" id="SSF53633">
    <property type="entry name" value="Carbamate kinase-like"/>
    <property type="match status" value="1"/>
</dbReference>
<keyword evidence="5 8" id="KW-0547">Nucleotide-binding</keyword>
<dbReference type="GO" id="GO:0005829">
    <property type="term" value="C:cytosol"/>
    <property type="evidence" value="ECO:0007669"/>
    <property type="project" value="TreeGrafter"/>
</dbReference>
<dbReference type="InterPro" id="IPR005715">
    <property type="entry name" value="Glu_5kinase/COase_Synthase"/>
</dbReference>
<keyword evidence="2 8" id="KW-0028">Amino-acid biosynthesis</keyword>
<dbReference type="InterPro" id="IPR011529">
    <property type="entry name" value="Glu_5kinase"/>
</dbReference>
<comment type="function">
    <text evidence="8">Catalyzes the transfer of a phosphate group to glutamate to form L-glutamate 5-phosphate.</text>
</comment>
<reference evidence="10" key="2">
    <citation type="journal article" date="2021" name="PeerJ">
        <title>Extensive microbial diversity within the chicken gut microbiome revealed by metagenomics and culture.</title>
        <authorList>
            <person name="Gilroy R."/>
            <person name="Ravi A."/>
            <person name="Getino M."/>
            <person name="Pursley I."/>
            <person name="Horton D.L."/>
            <person name="Alikhan N.F."/>
            <person name="Baker D."/>
            <person name="Gharbi K."/>
            <person name="Hall N."/>
            <person name="Watson M."/>
            <person name="Adriaenssens E.M."/>
            <person name="Foster-Nyarko E."/>
            <person name="Jarju S."/>
            <person name="Secka A."/>
            <person name="Antonio M."/>
            <person name="Oren A."/>
            <person name="Chaudhuri R.R."/>
            <person name="La Ragione R."/>
            <person name="Hildebrand F."/>
            <person name="Pallen M.J."/>
        </authorList>
    </citation>
    <scope>NUCLEOTIDE SEQUENCE</scope>
    <source>
        <strain evidence="10">ChiW16-3235</strain>
    </source>
</reference>
<dbReference type="PANTHER" id="PTHR43654:SF1">
    <property type="entry name" value="ISOPENTENYL PHOSPHATE KINASE"/>
    <property type="match status" value="1"/>
</dbReference>
<evidence type="ECO:0000256" key="7">
    <source>
        <dbReference type="ARBA" id="ARBA00022840"/>
    </source>
</evidence>
<evidence type="ECO:0000256" key="4">
    <source>
        <dbReference type="ARBA" id="ARBA00022679"/>
    </source>
</evidence>
<evidence type="ECO:0000313" key="11">
    <source>
        <dbReference type="Proteomes" id="UP000823913"/>
    </source>
</evidence>
<evidence type="ECO:0000259" key="9">
    <source>
        <dbReference type="Pfam" id="PF00696"/>
    </source>
</evidence>
<feature type="binding site" evidence="8">
    <location>
        <position position="46"/>
    </location>
    <ligand>
        <name>substrate</name>
    </ligand>
</feature>
<dbReference type="PIRSF" id="PIRSF000729">
    <property type="entry name" value="GK"/>
    <property type="match status" value="1"/>
</dbReference>
<feature type="binding site" evidence="8">
    <location>
        <begin position="165"/>
        <end position="166"/>
    </location>
    <ligand>
        <name>ATP</name>
        <dbReference type="ChEBI" id="CHEBI:30616"/>
    </ligand>
</feature>